<evidence type="ECO:0000256" key="1">
    <source>
        <dbReference type="ARBA" id="ARBA00004651"/>
    </source>
</evidence>
<protein>
    <submittedName>
        <fullName evidence="7">Polysaccharide biosynthesis C-terminal domain-containing protein</fullName>
    </submittedName>
</protein>
<comment type="subcellular location">
    <subcellularLocation>
        <location evidence="1">Cell membrane</location>
        <topology evidence="1">Multi-pass membrane protein</topology>
    </subcellularLocation>
</comment>
<keyword evidence="3 6" id="KW-0812">Transmembrane</keyword>
<dbReference type="PANTHER" id="PTHR30250:SF11">
    <property type="entry name" value="O-ANTIGEN TRANSPORTER-RELATED"/>
    <property type="match status" value="1"/>
</dbReference>
<dbReference type="AlphaFoldDB" id="A0A9D2BQ09"/>
<evidence type="ECO:0000256" key="3">
    <source>
        <dbReference type="ARBA" id="ARBA00022692"/>
    </source>
</evidence>
<name>A0A9D2BQ09_9BACT</name>
<keyword evidence="5 6" id="KW-0472">Membrane</keyword>
<feature type="transmembrane region" description="Helical" evidence="6">
    <location>
        <begin position="374"/>
        <end position="396"/>
    </location>
</feature>
<feature type="transmembrane region" description="Helical" evidence="6">
    <location>
        <begin position="40"/>
        <end position="63"/>
    </location>
</feature>
<keyword evidence="4 6" id="KW-1133">Transmembrane helix</keyword>
<feature type="transmembrane region" description="Helical" evidence="6">
    <location>
        <begin position="12"/>
        <end position="34"/>
    </location>
</feature>
<dbReference type="PANTHER" id="PTHR30250">
    <property type="entry name" value="PST FAMILY PREDICTED COLANIC ACID TRANSPORTER"/>
    <property type="match status" value="1"/>
</dbReference>
<feature type="transmembrane region" description="Helical" evidence="6">
    <location>
        <begin position="130"/>
        <end position="151"/>
    </location>
</feature>
<evidence type="ECO:0000256" key="2">
    <source>
        <dbReference type="ARBA" id="ARBA00022475"/>
    </source>
</evidence>
<feature type="transmembrane region" description="Helical" evidence="6">
    <location>
        <begin position="348"/>
        <end position="368"/>
    </location>
</feature>
<evidence type="ECO:0000313" key="7">
    <source>
        <dbReference type="EMBL" id="HIX86230.1"/>
    </source>
</evidence>
<feature type="transmembrane region" description="Helical" evidence="6">
    <location>
        <begin position="75"/>
        <end position="97"/>
    </location>
</feature>
<evidence type="ECO:0000256" key="6">
    <source>
        <dbReference type="SAM" id="Phobius"/>
    </source>
</evidence>
<evidence type="ECO:0000256" key="5">
    <source>
        <dbReference type="ARBA" id="ARBA00023136"/>
    </source>
</evidence>
<comment type="caution">
    <text evidence="7">The sequence shown here is derived from an EMBL/GenBank/DDBJ whole genome shotgun (WGS) entry which is preliminary data.</text>
</comment>
<feature type="transmembrane region" description="Helical" evidence="6">
    <location>
        <begin position="281"/>
        <end position="299"/>
    </location>
</feature>
<proteinExistence type="predicted"/>
<dbReference type="Proteomes" id="UP000823847">
    <property type="component" value="Unassembled WGS sequence"/>
</dbReference>
<keyword evidence="2" id="KW-1003">Cell membrane</keyword>
<feature type="transmembrane region" description="Helical" evidence="6">
    <location>
        <begin position="103"/>
        <end position="123"/>
    </location>
</feature>
<reference evidence="7" key="2">
    <citation type="submission" date="2021-04" db="EMBL/GenBank/DDBJ databases">
        <authorList>
            <person name="Gilroy R."/>
        </authorList>
    </citation>
    <scope>NUCLEOTIDE SEQUENCE</scope>
    <source>
        <strain evidence="7">ChiHecec2B26-12326</strain>
    </source>
</reference>
<feature type="transmembrane region" description="Helical" evidence="6">
    <location>
        <begin position="163"/>
        <end position="184"/>
    </location>
</feature>
<accession>A0A9D2BQ09</accession>
<organism evidence="7 8">
    <name type="scientific">Candidatus Parabacteroides intestinigallinarum</name>
    <dbReference type="NCBI Taxonomy" id="2838722"/>
    <lineage>
        <taxon>Bacteria</taxon>
        <taxon>Pseudomonadati</taxon>
        <taxon>Bacteroidota</taxon>
        <taxon>Bacteroidia</taxon>
        <taxon>Bacteroidales</taxon>
        <taxon>Tannerellaceae</taxon>
        <taxon>Parabacteroides</taxon>
    </lineage>
</organism>
<evidence type="ECO:0000256" key="4">
    <source>
        <dbReference type="ARBA" id="ARBA00022989"/>
    </source>
</evidence>
<reference evidence="7" key="1">
    <citation type="journal article" date="2021" name="PeerJ">
        <title>Extensive microbial diversity within the chicken gut microbiome revealed by metagenomics and culture.</title>
        <authorList>
            <person name="Gilroy R."/>
            <person name="Ravi A."/>
            <person name="Getino M."/>
            <person name="Pursley I."/>
            <person name="Horton D.L."/>
            <person name="Alikhan N.F."/>
            <person name="Baker D."/>
            <person name="Gharbi K."/>
            <person name="Hall N."/>
            <person name="Watson M."/>
            <person name="Adriaenssens E.M."/>
            <person name="Foster-Nyarko E."/>
            <person name="Jarju S."/>
            <person name="Secka A."/>
            <person name="Antonio M."/>
            <person name="Oren A."/>
            <person name="Chaudhuri R.R."/>
            <person name="La Ragione R."/>
            <person name="Hildebrand F."/>
            <person name="Pallen M.J."/>
        </authorList>
    </citation>
    <scope>NUCLEOTIDE SEQUENCE</scope>
    <source>
        <strain evidence="7">ChiHecec2B26-12326</strain>
    </source>
</reference>
<feature type="transmembrane region" description="Helical" evidence="6">
    <location>
        <begin position="319"/>
        <end position="341"/>
    </location>
</feature>
<dbReference type="GO" id="GO:0005886">
    <property type="term" value="C:plasma membrane"/>
    <property type="evidence" value="ECO:0007669"/>
    <property type="project" value="UniProtKB-SubCell"/>
</dbReference>
<gene>
    <name evidence="7" type="ORF">H9848_06440</name>
</gene>
<dbReference type="InterPro" id="IPR050833">
    <property type="entry name" value="Poly_Biosynth_Transport"/>
</dbReference>
<sequence>MLRKILETIGTRYLVALLNLALIFINAKILGIAGVGMVGLIVASINIAIIFNGILSGGTLVYFMNRYSMRAILPLAYLWNFVGSALACAALAAVGMLPRAYEADIYLLAILNSLVTANSRFLLGNDRVKGFNLTFLLQGGSLFFLLLFLYYGLRHADVRAYVWGLYLANGIALVVSTALLVPLWRRKKSLRDAPPLPRLLREMFAYGLWAGADSLAETLTTRLNYFLIERFCGLGCVGLLDAGTKMSESVWHISRSVSFIEYSQVAKTTDAAEQKRVTLRLFKLTLGAMALVMGGIAAIPEWVYTDYLFDAEFAGMRDVILCLSTGIVALGCNSVVGHYFIGSGKIPYSAACSGIGLAVLLVAGLFLIPPYGTLGAAISTSVAFTAMLAFSLVQFARQTATTFREFLPNRSDWAYLRQALRRAKA</sequence>
<dbReference type="EMBL" id="DXEN01000050">
    <property type="protein sequence ID" value="HIX86230.1"/>
    <property type="molecule type" value="Genomic_DNA"/>
</dbReference>
<evidence type="ECO:0000313" key="8">
    <source>
        <dbReference type="Proteomes" id="UP000823847"/>
    </source>
</evidence>